<evidence type="ECO:0000256" key="1">
    <source>
        <dbReference type="ARBA" id="ARBA00004123"/>
    </source>
</evidence>
<organism evidence="11 12">
    <name type="scientific">Candidozyma haemuli</name>
    <dbReference type="NCBI Taxonomy" id="45357"/>
    <lineage>
        <taxon>Eukaryota</taxon>
        <taxon>Fungi</taxon>
        <taxon>Dikarya</taxon>
        <taxon>Ascomycota</taxon>
        <taxon>Saccharomycotina</taxon>
        <taxon>Pichiomycetes</taxon>
        <taxon>Metschnikowiaceae</taxon>
        <taxon>Candidozyma</taxon>
    </lineage>
</organism>
<comment type="subcellular location">
    <subcellularLocation>
        <location evidence="1">Nucleus</location>
    </subcellularLocation>
</comment>
<comment type="similarity">
    <text evidence="2">Belongs to the MCM10 family.</text>
</comment>
<feature type="domain" description="Zinc finger Mcm10/DnaG-type" evidence="9">
    <location>
        <begin position="287"/>
        <end position="331"/>
    </location>
</feature>
<evidence type="ECO:0000313" key="12">
    <source>
        <dbReference type="Proteomes" id="UP000244309"/>
    </source>
</evidence>
<feature type="region of interest" description="Disordered" evidence="8">
    <location>
        <begin position="78"/>
        <end position="129"/>
    </location>
</feature>
<name>A0A2V1AWV4_9ASCO</name>
<dbReference type="STRING" id="45357.A0A2V1AWV4"/>
<dbReference type="InterPro" id="IPR012340">
    <property type="entry name" value="NA-bd_OB-fold"/>
</dbReference>
<dbReference type="VEuPathDB" id="FungiDB:CXQ85_005319"/>
<dbReference type="Proteomes" id="UP000244309">
    <property type="component" value="Unassembled WGS sequence"/>
</dbReference>
<dbReference type="InterPro" id="IPR040184">
    <property type="entry name" value="Mcm10"/>
</dbReference>
<feature type="compositionally biased region" description="Polar residues" evidence="8">
    <location>
        <begin position="49"/>
        <end position="60"/>
    </location>
</feature>
<proteinExistence type="inferred from homology"/>
<dbReference type="GO" id="GO:0043596">
    <property type="term" value="C:nuclear replication fork"/>
    <property type="evidence" value="ECO:0007669"/>
    <property type="project" value="TreeGrafter"/>
</dbReference>
<evidence type="ECO:0000256" key="7">
    <source>
        <dbReference type="ARBA" id="ARBA00023242"/>
    </source>
</evidence>
<keyword evidence="7" id="KW-0539">Nucleus</keyword>
<dbReference type="GeneID" id="37010649"/>
<dbReference type="EMBL" id="PKFO01000007">
    <property type="protein sequence ID" value="PVH22292.1"/>
    <property type="molecule type" value="Genomic_DNA"/>
</dbReference>
<dbReference type="InterPro" id="IPR015408">
    <property type="entry name" value="Znf_Mcm10/DnaG"/>
</dbReference>
<sequence>MRDPREAQDDVYLTEDSDDALADLEKEFELKKQKLIAERARIKQESKNRPQVNVERSPSPQRKKLRADYFQQRVQVKPEPVGDQEVRGRSGEQGTHGIFRVKPMPKPEAPKSEFASRLSAMKTEQGPKGDLSERIFEFENVPEVLPFDTMPGEYDEFTGIELKSRRLPHNILLDLLHPIKVLGITKLLAKVVAPKFEEPNYVNWCFVGMIVYKGQPKQASNGHKFLQLKVGDFVHTVDVMLFGSAFERFWKLQLGEIVVILNPRVKKFQGKFNMSVAEDLQSIVEIGSARHFGYCESTNKNATRCKHVVDLSQTKLCSYHEEEKYRAQASRMELQGSVKLKDPRSTRRGAKRDKYYKKGQREWVDWKDLPGYQSFEPSGTELNPVYKGSQGFDEKKFDRPVANAQKERLKEASNARLRLEEQLRATVAPARAKQLQTLGILSSSKKEGNNFHKTTSGVAAACRRPDAGSVECTAVNDSPSGESGSTTKVGQQSLRKLINGMGFDPTGAEATKPASNGVWVQELQQLSRQKKVSLAPSREDRRRQATKWRNTTKELRAHAGGAEEVSDDELEISFASEKDKIAYKSLAQ</sequence>
<evidence type="ECO:0000256" key="3">
    <source>
        <dbReference type="ARBA" id="ARBA00022705"/>
    </source>
</evidence>
<dbReference type="PANTHER" id="PTHR13454">
    <property type="entry name" value="PROTEIN MCM10 HOMOLOG"/>
    <property type="match status" value="1"/>
</dbReference>
<evidence type="ECO:0000256" key="2">
    <source>
        <dbReference type="ARBA" id="ARBA00009679"/>
    </source>
</evidence>
<keyword evidence="4" id="KW-0479">Metal-binding</keyword>
<dbReference type="RefSeq" id="XP_025343232.1">
    <property type="nucleotide sequence ID" value="XM_025488916.1"/>
</dbReference>
<evidence type="ECO:0000256" key="6">
    <source>
        <dbReference type="ARBA" id="ARBA00022833"/>
    </source>
</evidence>
<evidence type="ECO:0000259" key="9">
    <source>
        <dbReference type="Pfam" id="PF09329"/>
    </source>
</evidence>
<feature type="domain" description="MCM10 OB-fold" evidence="10">
    <location>
        <begin position="157"/>
        <end position="277"/>
    </location>
</feature>
<evidence type="ECO:0000313" key="11">
    <source>
        <dbReference type="EMBL" id="PVH22292.1"/>
    </source>
</evidence>
<gene>
    <name evidence="11" type="ORF">CXQ85_005319</name>
</gene>
<feature type="region of interest" description="Disordered" evidence="8">
    <location>
        <begin position="530"/>
        <end position="567"/>
    </location>
</feature>
<evidence type="ECO:0000256" key="5">
    <source>
        <dbReference type="ARBA" id="ARBA00022771"/>
    </source>
</evidence>
<reference evidence="11 12" key="1">
    <citation type="submission" date="2017-12" db="EMBL/GenBank/DDBJ databases">
        <title>Genome Sequence of a Multidrug-Resistant Candida haemulonii Isolate from a Patient with Chronic Leg Ulcers in Israel.</title>
        <authorList>
            <person name="Chow N.A."/>
            <person name="Gade L."/>
            <person name="Batra D."/>
            <person name="Rowe L.A."/>
            <person name="Ben-Ami R."/>
            <person name="Loparev V.N."/>
            <person name="Litvintseva A.P."/>
        </authorList>
    </citation>
    <scope>NUCLEOTIDE SEQUENCE [LARGE SCALE GENOMIC DNA]</scope>
    <source>
        <strain evidence="11 12">B11899</strain>
    </source>
</reference>
<keyword evidence="5" id="KW-0863">Zinc-finger</keyword>
<dbReference type="OrthoDB" id="273123at2759"/>
<accession>A0A2V1AWV4</accession>
<feature type="region of interest" description="Disordered" evidence="8">
    <location>
        <begin position="40"/>
        <end position="65"/>
    </location>
</feature>
<comment type="caution">
    <text evidence="11">The sequence shown here is derived from an EMBL/GenBank/DDBJ whole genome shotgun (WGS) entry which is preliminary data.</text>
</comment>
<dbReference type="Gene3D" id="2.40.50.140">
    <property type="entry name" value="Nucleic acid-binding proteins"/>
    <property type="match status" value="1"/>
</dbReference>
<evidence type="ECO:0000259" key="10">
    <source>
        <dbReference type="Pfam" id="PF22379"/>
    </source>
</evidence>
<dbReference type="InterPro" id="IPR055065">
    <property type="entry name" value="OB_MCM10"/>
</dbReference>
<evidence type="ECO:0000256" key="4">
    <source>
        <dbReference type="ARBA" id="ARBA00022723"/>
    </source>
</evidence>
<dbReference type="GO" id="GO:0006270">
    <property type="term" value="P:DNA replication initiation"/>
    <property type="evidence" value="ECO:0007669"/>
    <property type="project" value="InterPro"/>
</dbReference>
<keyword evidence="3" id="KW-0235">DNA replication</keyword>
<dbReference type="CDD" id="cd03524">
    <property type="entry name" value="RPA2_OBF_family"/>
    <property type="match status" value="1"/>
</dbReference>
<dbReference type="SUPFAM" id="SSF50249">
    <property type="entry name" value="Nucleic acid-binding proteins"/>
    <property type="match status" value="1"/>
</dbReference>
<dbReference type="GO" id="GO:0003688">
    <property type="term" value="F:DNA replication origin binding"/>
    <property type="evidence" value="ECO:0007669"/>
    <property type="project" value="TreeGrafter"/>
</dbReference>
<protein>
    <submittedName>
        <fullName evidence="11">Uncharacterized protein</fullName>
    </submittedName>
</protein>
<keyword evidence="12" id="KW-1185">Reference proteome</keyword>
<dbReference type="Pfam" id="PF22379">
    <property type="entry name" value="OB_MCM10"/>
    <property type="match status" value="1"/>
</dbReference>
<evidence type="ECO:0000256" key="8">
    <source>
        <dbReference type="SAM" id="MobiDB-lite"/>
    </source>
</evidence>
<dbReference type="GO" id="GO:0008270">
    <property type="term" value="F:zinc ion binding"/>
    <property type="evidence" value="ECO:0007669"/>
    <property type="project" value="UniProtKB-KW"/>
</dbReference>
<dbReference type="GO" id="GO:0003697">
    <property type="term" value="F:single-stranded DNA binding"/>
    <property type="evidence" value="ECO:0007669"/>
    <property type="project" value="InterPro"/>
</dbReference>
<dbReference type="PANTHER" id="PTHR13454:SF11">
    <property type="entry name" value="PROTEIN MCM10 HOMOLOG"/>
    <property type="match status" value="1"/>
</dbReference>
<dbReference type="Pfam" id="PF09329">
    <property type="entry name" value="zf-primase"/>
    <property type="match status" value="1"/>
</dbReference>
<dbReference type="AlphaFoldDB" id="A0A2V1AWV4"/>
<keyword evidence="6" id="KW-0862">Zinc</keyword>